<proteinExistence type="predicted"/>
<organism evidence="1">
    <name type="scientific">Anguilla anguilla</name>
    <name type="common">European freshwater eel</name>
    <name type="synonym">Muraena anguilla</name>
    <dbReference type="NCBI Taxonomy" id="7936"/>
    <lineage>
        <taxon>Eukaryota</taxon>
        <taxon>Metazoa</taxon>
        <taxon>Chordata</taxon>
        <taxon>Craniata</taxon>
        <taxon>Vertebrata</taxon>
        <taxon>Euteleostomi</taxon>
        <taxon>Actinopterygii</taxon>
        <taxon>Neopterygii</taxon>
        <taxon>Teleostei</taxon>
        <taxon>Anguilliformes</taxon>
        <taxon>Anguillidae</taxon>
        <taxon>Anguilla</taxon>
    </lineage>
</organism>
<dbReference type="EMBL" id="GBXM01105599">
    <property type="protein sequence ID" value="JAH02978.1"/>
    <property type="molecule type" value="Transcribed_RNA"/>
</dbReference>
<dbReference type="AlphaFoldDB" id="A0A0E9QD26"/>
<reference evidence="1" key="2">
    <citation type="journal article" date="2015" name="Fish Shellfish Immunol.">
        <title>Early steps in the European eel (Anguilla anguilla)-Vibrio vulnificus interaction in the gills: Role of the RtxA13 toxin.</title>
        <authorList>
            <person name="Callol A."/>
            <person name="Pajuelo D."/>
            <person name="Ebbesson L."/>
            <person name="Teles M."/>
            <person name="MacKenzie S."/>
            <person name="Amaro C."/>
        </authorList>
    </citation>
    <scope>NUCLEOTIDE SEQUENCE</scope>
</reference>
<accession>A0A0E9QD26</accession>
<protein>
    <submittedName>
        <fullName evidence="1">Uncharacterized protein</fullName>
    </submittedName>
</protein>
<dbReference type="EMBL" id="GBXM01094175">
    <property type="protein sequence ID" value="JAH14402.1"/>
    <property type="molecule type" value="Transcribed_RNA"/>
</dbReference>
<evidence type="ECO:0000313" key="1">
    <source>
        <dbReference type="EMBL" id="JAH14402.1"/>
    </source>
</evidence>
<name>A0A0E9QD26_ANGAN</name>
<dbReference type="EMBL" id="GBXM01098901">
    <property type="protein sequence ID" value="JAH09676.1"/>
    <property type="molecule type" value="Transcribed_RNA"/>
</dbReference>
<sequence length="27" mass="3143">MNIYGIQTKTSSVHQKTICGYLKTQWL</sequence>
<reference evidence="1" key="1">
    <citation type="submission" date="2014-11" db="EMBL/GenBank/DDBJ databases">
        <authorList>
            <person name="Amaro Gonzalez C."/>
        </authorList>
    </citation>
    <scope>NUCLEOTIDE SEQUENCE</scope>
</reference>